<evidence type="ECO:0000259" key="10">
    <source>
        <dbReference type="Pfam" id="PF03372"/>
    </source>
</evidence>
<accession>A0AAD5NPR6</accession>
<dbReference type="AlphaFoldDB" id="A0AAD5NPR6"/>
<proteinExistence type="inferred from homology"/>
<keyword evidence="8" id="KW-0227">DNA damage</keyword>
<dbReference type="GO" id="GO:0005634">
    <property type="term" value="C:nucleus"/>
    <property type="evidence" value="ECO:0007669"/>
    <property type="project" value="TreeGrafter"/>
</dbReference>
<evidence type="ECO:0000256" key="7">
    <source>
        <dbReference type="PIRSR" id="PIRSR604808-3"/>
    </source>
</evidence>
<comment type="similarity">
    <text evidence="1 8">Belongs to the DNA repair enzymes AP/ExoA family.</text>
</comment>
<dbReference type="Gene3D" id="3.60.10.10">
    <property type="entry name" value="Endonuclease/exonuclease/phosphatase"/>
    <property type="match status" value="1"/>
</dbReference>
<feature type="region of interest" description="Disordered" evidence="9">
    <location>
        <begin position="1"/>
        <end position="37"/>
    </location>
</feature>
<dbReference type="GO" id="GO:0008311">
    <property type="term" value="F:double-stranded DNA 3'-5' DNA exonuclease activity"/>
    <property type="evidence" value="ECO:0007669"/>
    <property type="project" value="TreeGrafter"/>
</dbReference>
<feature type="active site" description="Proton acceptor" evidence="5">
    <location>
        <position position="339"/>
    </location>
</feature>
<evidence type="ECO:0000313" key="11">
    <source>
        <dbReference type="EMBL" id="KAI9174558.1"/>
    </source>
</evidence>
<comment type="caution">
    <text evidence="11">The sequence shown here is derived from an EMBL/GenBank/DDBJ whole genome shotgun (WGS) entry which is preliminary data.</text>
</comment>
<dbReference type="SUPFAM" id="SSF56219">
    <property type="entry name" value="DNase I-like"/>
    <property type="match status" value="1"/>
</dbReference>
<dbReference type="GO" id="GO:0006284">
    <property type="term" value="P:base-excision repair"/>
    <property type="evidence" value="ECO:0007669"/>
    <property type="project" value="TreeGrafter"/>
</dbReference>
<dbReference type="CDD" id="cd09087">
    <property type="entry name" value="Ape1-like_AP-endo"/>
    <property type="match status" value="1"/>
</dbReference>
<evidence type="ECO:0000313" key="12">
    <source>
        <dbReference type="Proteomes" id="UP001064489"/>
    </source>
</evidence>
<evidence type="ECO:0000256" key="1">
    <source>
        <dbReference type="ARBA" id="ARBA00007092"/>
    </source>
</evidence>
<evidence type="ECO:0000256" key="9">
    <source>
        <dbReference type="SAM" id="MobiDB-lite"/>
    </source>
</evidence>
<dbReference type="GO" id="GO:0008081">
    <property type="term" value="F:phosphoric diester hydrolase activity"/>
    <property type="evidence" value="ECO:0007669"/>
    <property type="project" value="TreeGrafter"/>
</dbReference>
<feature type="region of interest" description="Disordered" evidence="9">
    <location>
        <begin position="82"/>
        <end position="105"/>
    </location>
</feature>
<evidence type="ECO:0000256" key="3">
    <source>
        <dbReference type="ARBA" id="ARBA00022801"/>
    </source>
</evidence>
<evidence type="ECO:0000256" key="6">
    <source>
        <dbReference type="PIRSR" id="PIRSR604808-2"/>
    </source>
</evidence>
<feature type="site" description="Interaction with DNA substrate" evidence="7">
    <location>
        <position position="339"/>
    </location>
</feature>
<feature type="binding site" evidence="6">
    <location>
        <position position="339"/>
    </location>
    <ligand>
        <name>Mg(2+)</name>
        <dbReference type="ChEBI" id="CHEBI:18420"/>
        <label>1</label>
    </ligand>
</feature>
<feature type="domain" description="Endonuclease/exonuclease/phosphatase" evidence="10">
    <location>
        <begin position="42"/>
        <end position="339"/>
    </location>
</feature>
<dbReference type="PROSITE" id="PS51435">
    <property type="entry name" value="AP_NUCLEASE_F1_4"/>
    <property type="match status" value="1"/>
</dbReference>
<keyword evidence="6" id="KW-0464">Manganese</keyword>
<reference evidence="11" key="2">
    <citation type="submission" date="2023-02" db="EMBL/GenBank/DDBJ databases">
        <authorList>
            <person name="Swenson N.G."/>
            <person name="Wegrzyn J.L."/>
            <person name="Mcevoy S.L."/>
        </authorList>
    </citation>
    <scope>NUCLEOTIDE SEQUENCE</scope>
    <source>
        <strain evidence="11">91603</strain>
        <tissue evidence="11">Leaf</tissue>
    </source>
</reference>
<dbReference type="GO" id="GO:0046872">
    <property type="term" value="F:metal ion binding"/>
    <property type="evidence" value="ECO:0007669"/>
    <property type="project" value="UniProtKB-KW"/>
</dbReference>
<evidence type="ECO:0000256" key="8">
    <source>
        <dbReference type="RuleBase" id="RU362131"/>
    </source>
</evidence>
<dbReference type="Proteomes" id="UP001064489">
    <property type="component" value="Chromosome 8"/>
</dbReference>
<gene>
    <name evidence="11" type="ORF">LWI28_019190</name>
</gene>
<keyword evidence="12" id="KW-1185">Reference proteome</keyword>
<feature type="binding site" evidence="6">
    <location>
        <position position="218"/>
    </location>
    <ligand>
        <name>Mg(2+)</name>
        <dbReference type="ChEBI" id="CHEBI:18420"/>
        <label>1</label>
    </ligand>
</feature>
<dbReference type="PANTHER" id="PTHR22748">
    <property type="entry name" value="AP ENDONUCLEASE"/>
    <property type="match status" value="1"/>
</dbReference>
<keyword evidence="2 6" id="KW-0479">Metal-binding</keyword>
<feature type="compositionally biased region" description="Basic and acidic residues" evidence="9">
    <location>
        <begin position="22"/>
        <end position="34"/>
    </location>
</feature>
<evidence type="ECO:0000256" key="2">
    <source>
        <dbReference type="ARBA" id="ARBA00022723"/>
    </source>
</evidence>
<keyword evidence="4 6" id="KW-0460">Magnesium</keyword>
<evidence type="ECO:0000256" key="5">
    <source>
        <dbReference type="PIRSR" id="PIRSR604808-1"/>
    </source>
</evidence>
<evidence type="ECO:0000256" key="4">
    <source>
        <dbReference type="ARBA" id="ARBA00022842"/>
    </source>
</evidence>
<feature type="binding site" evidence="6">
    <location>
        <position position="338"/>
    </location>
    <ligand>
        <name>Mg(2+)</name>
        <dbReference type="ChEBI" id="CHEBI:18420"/>
        <label>1</label>
    </ligand>
</feature>
<dbReference type="GO" id="GO:0003906">
    <property type="term" value="F:DNA-(apurinic or apyrimidinic site) endonuclease activity"/>
    <property type="evidence" value="ECO:0007669"/>
    <property type="project" value="TreeGrafter"/>
</dbReference>
<dbReference type="InterPro" id="IPR004808">
    <property type="entry name" value="AP_endonuc_1"/>
</dbReference>
<dbReference type="FunFam" id="3.60.10.10:FF:000046">
    <property type="entry name" value="DNA-(apurinic or apyrimidinic site) lyase"/>
    <property type="match status" value="1"/>
</dbReference>
<dbReference type="EMBL" id="JAJSOW010000103">
    <property type="protein sequence ID" value="KAI9174558.1"/>
    <property type="molecule type" value="Genomic_DNA"/>
</dbReference>
<feature type="active site" evidence="5">
    <location>
        <position position="178"/>
    </location>
</feature>
<sequence length="427" mass="48410">MKRFFKPIEKDGSAKKPALLPSKKETENEEENKKKREPLKFLTWNANSLLLRVKNNWPDFSNFVTSFDPDVIAIQEVRMPAAGSKGAPKNPGELKDDTGPSREEKRTLLRALSSPPFGDFQIWWSLADSKYAGTALLVKKCLQPKKVSFSLDKSASKHEPDGRVILAEFETFRLLNTYSPNNGWKEEENAFQRRRKWDKRILEFVMQCSEKPLIWCGDLNVSHEEIDVSHPDFFSAAKLNGYIPPNKEDCGQPGFTLAERKRFGALLKEGRLLDAYRFLHKEKDMDCGFSWSGNPIGKYRGKRMRIDYFVVSEELKDRIAACEMRGRGIELEGFYGSDHCPVSFELSPHATPDSNQGCEASKGSAIIITSTAPCHLDCGQPGFTLVERKRFGALLKEGRLLDAYRFLHKEKDMVVASHGLEIPLIGN</sequence>
<name>A0AAD5NPR6_ACENE</name>
<reference evidence="11" key="1">
    <citation type="journal article" date="2022" name="Plant J.">
        <title>Strategies of tolerance reflected in two North American maple genomes.</title>
        <authorList>
            <person name="McEvoy S.L."/>
            <person name="Sezen U.U."/>
            <person name="Trouern-Trend A."/>
            <person name="McMahon S.M."/>
            <person name="Schaberg P.G."/>
            <person name="Yang J."/>
            <person name="Wegrzyn J.L."/>
            <person name="Swenson N.G."/>
        </authorList>
    </citation>
    <scope>NUCLEOTIDE SEQUENCE</scope>
    <source>
        <strain evidence="11">91603</strain>
    </source>
</reference>
<dbReference type="PANTHER" id="PTHR22748:SF10">
    <property type="entry name" value="DNA-(APURINIC OR APYRIMIDINIC SITE) ENDONUCLEASE"/>
    <property type="match status" value="1"/>
</dbReference>
<feature type="site" description="Transition state stabilizer" evidence="7">
    <location>
        <position position="220"/>
    </location>
</feature>
<comment type="cofactor">
    <cofactor evidence="6 8">
        <name>Mg(2+)</name>
        <dbReference type="ChEBI" id="CHEBI:18420"/>
    </cofactor>
    <cofactor evidence="6 8">
        <name>Mn(2+)</name>
        <dbReference type="ChEBI" id="CHEBI:29035"/>
    </cofactor>
    <text evidence="6 8">Probably binds two magnesium or manganese ions per subunit.</text>
</comment>
<organism evidence="11 12">
    <name type="scientific">Acer negundo</name>
    <name type="common">Box elder</name>
    <dbReference type="NCBI Taxonomy" id="4023"/>
    <lineage>
        <taxon>Eukaryota</taxon>
        <taxon>Viridiplantae</taxon>
        <taxon>Streptophyta</taxon>
        <taxon>Embryophyta</taxon>
        <taxon>Tracheophyta</taxon>
        <taxon>Spermatophyta</taxon>
        <taxon>Magnoliopsida</taxon>
        <taxon>eudicotyledons</taxon>
        <taxon>Gunneridae</taxon>
        <taxon>Pentapetalae</taxon>
        <taxon>rosids</taxon>
        <taxon>malvids</taxon>
        <taxon>Sapindales</taxon>
        <taxon>Sapindaceae</taxon>
        <taxon>Hippocastanoideae</taxon>
        <taxon>Acereae</taxon>
        <taxon>Acer</taxon>
    </lineage>
</organism>
<dbReference type="InterPro" id="IPR005135">
    <property type="entry name" value="Endo/exonuclease/phosphatase"/>
</dbReference>
<dbReference type="Pfam" id="PF03372">
    <property type="entry name" value="Exo_endo_phos"/>
    <property type="match status" value="1"/>
</dbReference>
<dbReference type="EC" id="3.1.-.-" evidence="8"/>
<feature type="active site" description="Proton donor/acceptor" evidence="5">
    <location>
        <position position="218"/>
    </location>
</feature>
<feature type="binding site" evidence="6">
    <location>
        <position position="220"/>
    </location>
    <ligand>
        <name>Mg(2+)</name>
        <dbReference type="ChEBI" id="CHEBI:18420"/>
        <label>1</label>
    </ligand>
</feature>
<feature type="binding site" evidence="6">
    <location>
        <position position="76"/>
    </location>
    <ligand>
        <name>Mg(2+)</name>
        <dbReference type="ChEBI" id="CHEBI:18420"/>
        <label>1</label>
    </ligand>
</feature>
<feature type="compositionally biased region" description="Basic and acidic residues" evidence="9">
    <location>
        <begin position="1"/>
        <end position="14"/>
    </location>
</feature>
<feature type="binding site" evidence="6">
    <location>
        <position position="45"/>
    </location>
    <ligand>
        <name>Mg(2+)</name>
        <dbReference type="ChEBI" id="CHEBI:18420"/>
        <label>1</label>
    </ligand>
</feature>
<feature type="site" description="Important for catalytic activity" evidence="7">
    <location>
        <position position="307"/>
    </location>
</feature>
<feature type="compositionally biased region" description="Basic and acidic residues" evidence="9">
    <location>
        <begin position="92"/>
        <end position="105"/>
    </location>
</feature>
<keyword evidence="3" id="KW-0378">Hydrolase</keyword>
<dbReference type="InterPro" id="IPR036691">
    <property type="entry name" value="Endo/exonu/phosph_ase_sf"/>
</dbReference>
<protein>
    <recommendedName>
        <fullName evidence="8">DNA-(apurinic or apyrimidinic site) endonuclease</fullName>
        <ecNumber evidence="8">3.1.-.-</ecNumber>
    </recommendedName>
</protein>
<dbReference type="NCBIfam" id="TIGR00633">
    <property type="entry name" value="xth"/>
    <property type="match status" value="1"/>
</dbReference>
<keyword evidence="8" id="KW-0234">DNA repair</keyword>